<dbReference type="PROSITE" id="PS51257">
    <property type="entry name" value="PROKAR_LIPOPROTEIN"/>
    <property type="match status" value="1"/>
</dbReference>
<dbReference type="SMART" id="SM00634">
    <property type="entry name" value="BID_1"/>
    <property type="match status" value="2"/>
</dbReference>
<accession>A0ABQ6GYC1</accession>
<dbReference type="SUPFAM" id="SSF49373">
    <property type="entry name" value="Invasin/intimin cell-adhesion fragments"/>
    <property type="match status" value="2"/>
</dbReference>
<proteinExistence type="inferred from homology"/>
<dbReference type="Proteomes" id="UP001157133">
    <property type="component" value="Unassembled WGS sequence"/>
</dbReference>
<name>A0ABQ6GYC1_9GAMM</name>
<feature type="domain" description="Big-1" evidence="2">
    <location>
        <begin position="364"/>
        <end position="460"/>
    </location>
</feature>
<comment type="similarity">
    <text evidence="1">Belongs to the intimin/invasin family.</text>
</comment>
<dbReference type="EMBL" id="BSSU01000002">
    <property type="protein sequence ID" value="GLX80910.1"/>
    <property type="molecule type" value="Genomic_DNA"/>
</dbReference>
<dbReference type="Gene3D" id="2.60.40.10">
    <property type="entry name" value="Immunoglobulins"/>
    <property type="match status" value="5"/>
</dbReference>
<evidence type="ECO:0000313" key="3">
    <source>
        <dbReference type="EMBL" id="GLX80910.1"/>
    </source>
</evidence>
<dbReference type="RefSeq" id="WP_284206233.1">
    <property type="nucleotide sequence ID" value="NZ_BSSU01000002.1"/>
</dbReference>
<organism evidence="3 4">
    <name type="scientific">Thalassotalea eurytherma</name>
    <dbReference type="NCBI Taxonomy" id="1144278"/>
    <lineage>
        <taxon>Bacteria</taxon>
        <taxon>Pseudomonadati</taxon>
        <taxon>Pseudomonadota</taxon>
        <taxon>Gammaproteobacteria</taxon>
        <taxon>Alteromonadales</taxon>
        <taxon>Colwelliaceae</taxon>
        <taxon>Thalassotalea</taxon>
    </lineage>
</organism>
<comment type="caution">
    <text evidence="3">The sequence shown here is derived from an EMBL/GenBank/DDBJ whole genome shotgun (WGS) entry which is preliminary data.</text>
</comment>
<dbReference type="InterPro" id="IPR008964">
    <property type="entry name" value="Invasin/intimin_cell_adhesion"/>
</dbReference>
<sequence>MELLRRLSLLLVLVTVVSCGGGGDGLSRDGNGGGDNGGTDDSTITVTLTSTDTNVTGQVPVTISATVLENSQPKEGELVTFTTTLGALSPTSGTARTNADGIADIVLTAGSVRGAGAVTATLDSGETASLTFSTQGDDIGVVGDINITVELVDAQGNPTDSITASKPAKAIATVNGISAPLIVTFDASIGDLPIPTAITDENNQASVDLFAGTSLGAGTITASIESGESGQEIFVIGSTSVFMGSGTPFEEGVADIDLAGSLSAGGTAVITVNIVDEAGEPFTEAIDVNFSSSCSSTAAPTAVISSPINTSNGTASTTYLAQGCVGDDTINVTANAGGINLSASAVVNVLPADVGSIEFESATPATISLLGTGAVGGSESATVVFKVLDTNGDPVNGQTVNFSLNTDVGNVSISPDSATTNAEGLVQTVVNSGTVATSVRVQAVIDGSDPAITSQSSLLVVSTGIPDQDSFSLSADILNPEAWVVDGTEVEVTARLADAFNNPVPDGTAVSFTTEGGSIEPACITVNGQCSVTWFSQFPRPEGKTLAEEGRVPEEYNTMGQKYGGRATILATAIGEESFPDLNGNGRFDASEQTAFEGTNISGFVYDLKEAFVDHNEDGLYNPQETGGEAGGDIETFVDFDNSQDFTVNDTQYNGVLCAIPAHAGCSAQKSINVRQQLVIVMSGSSANFVTVSTSDAVVSTIDDDNDPATPEVPNPNYDVDDNTVYIAGENVGSASVIIADLHNQPMPAGTTVTFNATVGSVQGTSSFTWPNDNHNGGRAFGVSIKGETEPKSGTLLIEVETPGGAVTTYNAINIVIL</sequence>
<protein>
    <recommendedName>
        <fullName evidence="2">Big-1 domain-containing protein</fullName>
    </recommendedName>
</protein>
<evidence type="ECO:0000256" key="1">
    <source>
        <dbReference type="ARBA" id="ARBA00010116"/>
    </source>
</evidence>
<evidence type="ECO:0000313" key="4">
    <source>
        <dbReference type="Proteomes" id="UP001157133"/>
    </source>
</evidence>
<dbReference type="InterPro" id="IPR003344">
    <property type="entry name" value="Big_1_dom"/>
</dbReference>
<feature type="domain" description="Big-1" evidence="2">
    <location>
        <begin position="45"/>
        <end position="133"/>
    </location>
</feature>
<evidence type="ECO:0000259" key="2">
    <source>
        <dbReference type="PROSITE" id="PS51127"/>
    </source>
</evidence>
<keyword evidence="4" id="KW-1185">Reference proteome</keyword>
<dbReference type="InterPro" id="IPR013783">
    <property type="entry name" value="Ig-like_fold"/>
</dbReference>
<reference evidence="3 4" key="1">
    <citation type="submission" date="2023-03" db="EMBL/GenBank/DDBJ databases">
        <title>Draft genome sequence of Thalassotalea eurytherma JCM 18482T.</title>
        <authorList>
            <person name="Sawabe T."/>
        </authorList>
    </citation>
    <scope>NUCLEOTIDE SEQUENCE [LARGE SCALE GENOMIC DNA]</scope>
    <source>
        <strain evidence="3 4">JCM 18482</strain>
    </source>
</reference>
<dbReference type="PROSITE" id="PS51127">
    <property type="entry name" value="BIG1"/>
    <property type="match status" value="2"/>
</dbReference>
<gene>
    <name evidence="3" type="ORF">theurythT_03620</name>
</gene>